<dbReference type="InterPro" id="IPR029063">
    <property type="entry name" value="SAM-dependent_MTases_sf"/>
</dbReference>
<keyword evidence="1" id="KW-0489">Methyltransferase</keyword>
<evidence type="ECO:0000313" key="2">
    <source>
        <dbReference type="Proteomes" id="UP001240236"/>
    </source>
</evidence>
<dbReference type="CDD" id="cd02440">
    <property type="entry name" value="AdoMet_MTases"/>
    <property type="match status" value="1"/>
</dbReference>
<organism evidence="1 2">
    <name type="scientific">Catenuloplanes indicus</name>
    <dbReference type="NCBI Taxonomy" id="137267"/>
    <lineage>
        <taxon>Bacteria</taxon>
        <taxon>Bacillati</taxon>
        <taxon>Actinomycetota</taxon>
        <taxon>Actinomycetes</taxon>
        <taxon>Micromonosporales</taxon>
        <taxon>Micromonosporaceae</taxon>
        <taxon>Catenuloplanes</taxon>
    </lineage>
</organism>
<dbReference type="GO" id="GO:0008168">
    <property type="term" value="F:methyltransferase activity"/>
    <property type="evidence" value="ECO:0007669"/>
    <property type="project" value="UniProtKB-KW"/>
</dbReference>
<dbReference type="EMBL" id="JAUSUZ010000001">
    <property type="protein sequence ID" value="MDQ0365935.1"/>
    <property type="molecule type" value="Genomic_DNA"/>
</dbReference>
<dbReference type="RefSeq" id="WP_307238888.1">
    <property type="nucleotide sequence ID" value="NZ_JAUSUZ010000001.1"/>
</dbReference>
<sequence>MHRPEWAPETIDIERPSVARMYDYYLGGSHNFAVDRSAAQAMIAAVPEAPLMAQANRAFMRRAVRYLAAQGVRQFLDIGSGIPTVGNVHEIAPAGARVAYVDIDPIAVAHAREILAGNDRTVVVQADLREPERIVHDPGIRALLDFDAPIAVLIVAVTHFIPDTDDPAGLIARLRDALAPGSYLVLSQASDEGRTDEERAEGQAVYRQTDNPLSARDRATLLPWFDGFELIHPGLVWVPLWRPDPTDDIEDAERVVFLGGVGRLGPA</sequence>
<accession>A0AAE3VZP5</accession>
<evidence type="ECO:0000313" key="1">
    <source>
        <dbReference type="EMBL" id="MDQ0365935.1"/>
    </source>
</evidence>
<dbReference type="AlphaFoldDB" id="A0AAE3VZP5"/>
<dbReference type="GO" id="GO:0032259">
    <property type="term" value="P:methylation"/>
    <property type="evidence" value="ECO:0007669"/>
    <property type="project" value="UniProtKB-KW"/>
</dbReference>
<comment type="caution">
    <text evidence="1">The sequence shown here is derived from an EMBL/GenBank/DDBJ whole genome shotgun (WGS) entry which is preliminary data.</text>
</comment>
<dbReference type="Gene3D" id="3.40.50.150">
    <property type="entry name" value="Vaccinia Virus protein VP39"/>
    <property type="match status" value="1"/>
</dbReference>
<dbReference type="PIRSF" id="PIRSF017393">
    <property type="entry name" value="MTase_SAV2177"/>
    <property type="match status" value="1"/>
</dbReference>
<reference evidence="1 2" key="1">
    <citation type="submission" date="2023-07" db="EMBL/GenBank/DDBJ databases">
        <title>Sequencing the genomes of 1000 actinobacteria strains.</title>
        <authorList>
            <person name="Klenk H.-P."/>
        </authorList>
    </citation>
    <scope>NUCLEOTIDE SEQUENCE [LARGE SCALE GENOMIC DNA]</scope>
    <source>
        <strain evidence="1 2">DSM 44709</strain>
    </source>
</reference>
<dbReference type="Proteomes" id="UP001240236">
    <property type="component" value="Unassembled WGS sequence"/>
</dbReference>
<dbReference type="InterPro" id="IPR006764">
    <property type="entry name" value="SAM_dep_MeTrfase_SAV2177_type"/>
</dbReference>
<name>A0AAE3VZP5_9ACTN</name>
<protein>
    <submittedName>
        <fullName evidence="1">SAM-dependent methyltransferase</fullName>
    </submittedName>
</protein>
<keyword evidence="1" id="KW-0808">Transferase</keyword>
<dbReference type="Pfam" id="PF04672">
    <property type="entry name" value="Methyltransf_19"/>
    <property type="match status" value="1"/>
</dbReference>
<dbReference type="SUPFAM" id="SSF53335">
    <property type="entry name" value="S-adenosyl-L-methionine-dependent methyltransferases"/>
    <property type="match status" value="1"/>
</dbReference>
<gene>
    <name evidence="1" type="ORF">J2S42_002604</name>
</gene>
<keyword evidence="2" id="KW-1185">Reference proteome</keyword>
<proteinExistence type="predicted"/>